<feature type="compositionally biased region" description="Polar residues" evidence="1">
    <location>
        <begin position="95"/>
        <end position="108"/>
    </location>
</feature>
<feature type="region of interest" description="Disordered" evidence="1">
    <location>
        <begin position="1"/>
        <end position="116"/>
    </location>
</feature>
<feature type="compositionally biased region" description="Polar residues" evidence="1">
    <location>
        <begin position="23"/>
        <end position="32"/>
    </location>
</feature>
<dbReference type="Proteomes" id="UP000800041">
    <property type="component" value="Unassembled WGS sequence"/>
</dbReference>
<feature type="compositionally biased region" description="Low complexity" evidence="1">
    <location>
        <begin position="43"/>
        <end position="53"/>
    </location>
</feature>
<dbReference type="AlphaFoldDB" id="A0A6G1H4Z9"/>
<name>A0A6G1H4Z9_9PEZI</name>
<gene>
    <name evidence="2" type="ORF">K402DRAFT_419629</name>
</gene>
<evidence type="ECO:0000313" key="3">
    <source>
        <dbReference type="Proteomes" id="UP000800041"/>
    </source>
</evidence>
<keyword evidence="3" id="KW-1185">Reference proteome</keyword>
<feature type="compositionally biased region" description="Gly residues" evidence="1">
    <location>
        <begin position="56"/>
        <end position="77"/>
    </location>
</feature>
<proteinExistence type="predicted"/>
<reference evidence="2" key="1">
    <citation type="journal article" date="2020" name="Stud. Mycol.">
        <title>101 Dothideomycetes genomes: a test case for predicting lifestyles and emergence of pathogens.</title>
        <authorList>
            <person name="Haridas S."/>
            <person name="Albert R."/>
            <person name="Binder M."/>
            <person name="Bloem J."/>
            <person name="Labutti K."/>
            <person name="Salamov A."/>
            <person name="Andreopoulos B."/>
            <person name="Baker S."/>
            <person name="Barry K."/>
            <person name="Bills G."/>
            <person name="Bluhm B."/>
            <person name="Cannon C."/>
            <person name="Castanera R."/>
            <person name="Culley D."/>
            <person name="Daum C."/>
            <person name="Ezra D."/>
            <person name="Gonzalez J."/>
            <person name="Henrissat B."/>
            <person name="Kuo A."/>
            <person name="Liang C."/>
            <person name="Lipzen A."/>
            <person name="Lutzoni F."/>
            <person name="Magnuson J."/>
            <person name="Mondo S."/>
            <person name="Nolan M."/>
            <person name="Ohm R."/>
            <person name="Pangilinan J."/>
            <person name="Park H.-J."/>
            <person name="Ramirez L."/>
            <person name="Alfaro M."/>
            <person name="Sun H."/>
            <person name="Tritt A."/>
            <person name="Yoshinaga Y."/>
            <person name="Zwiers L.-H."/>
            <person name="Turgeon B."/>
            <person name="Goodwin S."/>
            <person name="Spatafora J."/>
            <person name="Crous P."/>
            <person name="Grigoriev I."/>
        </authorList>
    </citation>
    <scope>NUCLEOTIDE SEQUENCE</scope>
    <source>
        <strain evidence="2">CBS 113979</strain>
    </source>
</reference>
<organism evidence="2 3">
    <name type="scientific">Aulographum hederae CBS 113979</name>
    <dbReference type="NCBI Taxonomy" id="1176131"/>
    <lineage>
        <taxon>Eukaryota</taxon>
        <taxon>Fungi</taxon>
        <taxon>Dikarya</taxon>
        <taxon>Ascomycota</taxon>
        <taxon>Pezizomycotina</taxon>
        <taxon>Dothideomycetes</taxon>
        <taxon>Pleosporomycetidae</taxon>
        <taxon>Aulographales</taxon>
        <taxon>Aulographaceae</taxon>
    </lineage>
</organism>
<accession>A0A6G1H4Z9</accession>
<evidence type="ECO:0000313" key="2">
    <source>
        <dbReference type="EMBL" id="KAF1988291.1"/>
    </source>
</evidence>
<dbReference type="EMBL" id="ML977149">
    <property type="protein sequence ID" value="KAF1988291.1"/>
    <property type="molecule type" value="Genomic_DNA"/>
</dbReference>
<sequence length="116" mass="11815">MGILVEESEDKSWDRDGADTVYPSDSISQVGESASPAPPPRPAYSISRSAAPPMMSGGGSRSGSRNGWGGSGSGSGSGRLLVKKSSMANLPVRSRNGSRISQGGSRRVSQYAVGAA</sequence>
<protein>
    <submittedName>
        <fullName evidence="2">Uncharacterized protein</fullName>
    </submittedName>
</protein>
<evidence type="ECO:0000256" key="1">
    <source>
        <dbReference type="SAM" id="MobiDB-lite"/>
    </source>
</evidence>